<dbReference type="RefSeq" id="WP_119445397.1">
    <property type="nucleotide sequence ID" value="NZ_CP032317.1"/>
</dbReference>
<accession>A0A3B7RU58</accession>
<name>A0A3B7RU58_9BACT</name>
<gene>
    <name evidence="3" type="ORF">D3Y59_12760</name>
</gene>
<dbReference type="PROSITE" id="PS51257">
    <property type="entry name" value="PROKAR_LIPOPROTEIN"/>
    <property type="match status" value="1"/>
</dbReference>
<evidence type="ECO:0000256" key="1">
    <source>
        <dbReference type="SAM" id="MobiDB-lite"/>
    </source>
</evidence>
<evidence type="ECO:0000313" key="3">
    <source>
        <dbReference type="EMBL" id="AYA37837.1"/>
    </source>
</evidence>
<feature type="chain" id="PRO_5017822851" evidence="2">
    <location>
        <begin position="21"/>
        <end position="62"/>
    </location>
</feature>
<keyword evidence="4" id="KW-1185">Reference proteome</keyword>
<feature type="compositionally biased region" description="Low complexity" evidence="1">
    <location>
        <begin position="32"/>
        <end position="45"/>
    </location>
</feature>
<protein>
    <submittedName>
        <fullName evidence="3">Uncharacterized protein</fullName>
    </submittedName>
</protein>
<dbReference type="KEGG" id="hyh:D3Y59_12760"/>
<dbReference type="AlphaFoldDB" id="A0A3B7RU58"/>
<dbReference type="Proteomes" id="UP000262802">
    <property type="component" value="Chromosome"/>
</dbReference>
<keyword evidence="2" id="KW-0732">Signal</keyword>
<dbReference type="EMBL" id="CP032317">
    <property type="protein sequence ID" value="AYA37837.1"/>
    <property type="molecule type" value="Genomic_DNA"/>
</dbReference>
<organism evidence="3 4">
    <name type="scientific">Hymenobacter oligotrophus</name>
    <dbReference type="NCBI Taxonomy" id="2319843"/>
    <lineage>
        <taxon>Bacteria</taxon>
        <taxon>Pseudomonadati</taxon>
        <taxon>Bacteroidota</taxon>
        <taxon>Cytophagia</taxon>
        <taxon>Cytophagales</taxon>
        <taxon>Hymenobacteraceae</taxon>
        <taxon>Hymenobacter</taxon>
    </lineage>
</organism>
<evidence type="ECO:0000256" key="2">
    <source>
        <dbReference type="SAM" id="SignalP"/>
    </source>
</evidence>
<feature type="signal peptide" evidence="2">
    <location>
        <begin position="1"/>
        <end position="20"/>
    </location>
</feature>
<evidence type="ECO:0000313" key="4">
    <source>
        <dbReference type="Proteomes" id="UP000262802"/>
    </source>
</evidence>
<proteinExistence type="predicted"/>
<reference evidence="3 4" key="1">
    <citation type="submission" date="2018-09" db="EMBL/GenBank/DDBJ databases">
        <title>Hymenobacter medium sp. nov., isolated from R2A medium.</title>
        <authorList>
            <person name="Yingchao G."/>
        </authorList>
    </citation>
    <scope>NUCLEOTIDE SEQUENCE [LARGE SCALE GENOMIC DNA]</scope>
    <source>
        <strain evidence="4">sh-6</strain>
    </source>
</reference>
<sequence>MKRFVAYTSAGLLLALSLLACDSQQRDMDQISTESPTTTNSTNPEADSDTSVAPEDTATVRL</sequence>
<feature type="region of interest" description="Disordered" evidence="1">
    <location>
        <begin position="25"/>
        <end position="62"/>
    </location>
</feature>